<dbReference type="RefSeq" id="WP_161672714.1">
    <property type="nucleotide sequence ID" value="NZ_JAABLP010000001.1"/>
</dbReference>
<evidence type="ECO:0008006" key="3">
    <source>
        <dbReference type="Google" id="ProtNLM"/>
    </source>
</evidence>
<comment type="caution">
    <text evidence="1">The sequence shown here is derived from an EMBL/GenBank/DDBJ whole genome shotgun (WGS) entry which is preliminary data.</text>
</comment>
<protein>
    <recommendedName>
        <fullName evidence="3">XRE family transcriptional regulator</fullName>
    </recommendedName>
</protein>
<reference evidence="1 2" key="1">
    <citation type="submission" date="2020-01" db="EMBL/GenBank/DDBJ databases">
        <authorList>
            <person name="Peng S.Y."/>
            <person name="Li J."/>
            <person name="Wang M."/>
            <person name="Wang L."/>
            <person name="Wang C.Q."/>
            <person name="Wang J.R."/>
        </authorList>
    </citation>
    <scope>NUCLEOTIDE SEQUENCE [LARGE SCALE GENOMIC DNA]</scope>
    <source>
        <strain evidence="1 2">XCT-34</strain>
    </source>
</reference>
<accession>A0ABW9ZB40</accession>
<dbReference type="Gene3D" id="1.10.260.40">
    <property type="entry name" value="lambda repressor-like DNA-binding domains"/>
    <property type="match status" value="1"/>
</dbReference>
<evidence type="ECO:0000313" key="1">
    <source>
        <dbReference type="EMBL" id="NBN62067.1"/>
    </source>
</evidence>
<dbReference type="EMBL" id="JAABLP010000001">
    <property type="protein sequence ID" value="NBN62067.1"/>
    <property type="molecule type" value="Genomic_DNA"/>
</dbReference>
<dbReference type="SUPFAM" id="SSF47413">
    <property type="entry name" value="lambda repressor-like DNA-binding domains"/>
    <property type="match status" value="1"/>
</dbReference>
<proteinExistence type="predicted"/>
<evidence type="ECO:0000313" key="2">
    <source>
        <dbReference type="Proteomes" id="UP000541347"/>
    </source>
</evidence>
<dbReference type="InterPro" id="IPR010982">
    <property type="entry name" value="Lambda_DNA-bd_dom_sf"/>
</dbReference>
<sequence length="67" mass="7415">MTYDEFEAWRNRVGMSQKAVCELFGLSTNQPRRYATGTPIPPYIAYACAAVEHELPPVGAQEKAPAD</sequence>
<name>A0ABW9ZB40_9HYPH</name>
<dbReference type="Proteomes" id="UP000541347">
    <property type="component" value="Unassembled WGS sequence"/>
</dbReference>
<gene>
    <name evidence="1" type="ORF">GWI71_00070</name>
</gene>
<keyword evidence="2" id="KW-1185">Reference proteome</keyword>
<organism evidence="1 2">
    <name type="scientific">Pannonibacter tanglangensis</name>
    <dbReference type="NCBI Taxonomy" id="2750084"/>
    <lineage>
        <taxon>Bacteria</taxon>
        <taxon>Pseudomonadati</taxon>
        <taxon>Pseudomonadota</taxon>
        <taxon>Alphaproteobacteria</taxon>
        <taxon>Hyphomicrobiales</taxon>
        <taxon>Stappiaceae</taxon>
        <taxon>Pannonibacter</taxon>
    </lineage>
</organism>